<accession>A0A3D6BVH5</accession>
<gene>
    <name evidence="2" type="ORF">DHV22_17305</name>
</gene>
<dbReference type="Proteomes" id="UP000263268">
    <property type="component" value="Unassembled WGS sequence"/>
</dbReference>
<name>A0A3D6BVH5_9FLAO</name>
<feature type="signal peptide" evidence="1">
    <location>
        <begin position="1"/>
        <end position="20"/>
    </location>
</feature>
<reference evidence="2 3" key="1">
    <citation type="journal article" date="2018" name="Nat. Biotechnol.">
        <title>A standardized bacterial taxonomy based on genome phylogeny substantially revises the tree of life.</title>
        <authorList>
            <person name="Parks D.H."/>
            <person name="Chuvochina M."/>
            <person name="Waite D.W."/>
            <person name="Rinke C."/>
            <person name="Skarshewski A."/>
            <person name="Chaumeil P.A."/>
            <person name="Hugenholtz P."/>
        </authorList>
    </citation>
    <scope>NUCLEOTIDE SEQUENCE [LARGE SCALE GENOMIC DNA]</scope>
    <source>
        <strain evidence="2">UBA10227</strain>
    </source>
</reference>
<dbReference type="AlphaFoldDB" id="A0A3D6BVH5"/>
<comment type="caution">
    <text evidence="2">The sequence shown here is derived from an EMBL/GenBank/DDBJ whole genome shotgun (WGS) entry which is preliminary data.</text>
</comment>
<feature type="chain" id="PRO_5017600150" evidence="1">
    <location>
        <begin position="21"/>
        <end position="414"/>
    </location>
</feature>
<protein>
    <submittedName>
        <fullName evidence="2">Uncharacterized protein</fullName>
    </submittedName>
</protein>
<evidence type="ECO:0000313" key="3">
    <source>
        <dbReference type="Proteomes" id="UP000263268"/>
    </source>
</evidence>
<feature type="non-terminal residue" evidence="2">
    <location>
        <position position="414"/>
    </location>
</feature>
<evidence type="ECO:0000313" key="2">
    <source>
        <dbReference type="EMBL" id="HCY83230.1"/>
    </source>
</evidence>
<dbReference type="EMBL" id="DPRK01000274">
    <property type="protein sequence ID" value="HCY83230.1"/>
    <property type="molecule type" value="Genomic_DNA"/>
</dbReference>
<keyword evidence="1" id="KW-0732">Signal</keyword>
<evidence type="ECO:0000256" key="1">
    <source>
        <dbReference type="SAM" id="SignalP"/>
    </source>
</evidence>
<proteinExistence type="predicted"/>
<sequence length="414" mass="42514">MKKITFLLVAMLAFCWQGHAQSTATQNFGTNGTDSAPTVLTINVGDITVNSGQPLQAVSLGTFTSHYSSPTGGTTYCGNWYAFDLAVTGGVADGTSIAAGCDADFNGLDVTGFTTITLTSNDIDAYSDTVYFDIDLDITYLTPSCTPAVSNSETEMPDCGNSQFSIDVDIASVGDGTVITDGLGGSFPIVAGTVTAGPYASGTNVTLTMEHSDPACNFPLGNFQYFCPPSNIDCANATPMVCGDTINASSVGSTGNQEGSGCSIGDNGIWFTFTGTGGDMTVESTASFDHEMAITSGACGSLVNIVCDDGSVGMETHTFTSSPGETYFVYIAHYASGNTTTGTIDVTLTCAAIPTCFEATNLDVTVLPGDTSATLSWDVEGSATAGYNWVVMNEFDDPDVDTPVASGSTAVGVT</sequence>
<organism evidence="2 3">
    <name type="scientific">Xanthomarina gelatinilytica</name>
    <dbReference type="NCBI Taxonomy" id="1137281"/>
    <lineage>
        <taxon>Bacteria</taxon>
        <taxon>Pseudomonadati</taxon>
        <taxon>Bacteroidota</taxon>
        <taxon>Flavobacteriia</taxon>
        <taxon>Flavobacteriales</taxon>
        <taxon>Flavobacteriaceae</taxon>
        <taxon>Xanthomarina</taxon>
    </lineage>
</organism>